<evidence type="ECO:0000313" key="3">
    <source>
        <dbReference type="Proteomes" id="UP000310158"/>
    </source>
</evidence>
<feature type="compositionally biased region" description="Polar residues" evidence="1">
    <location>
        <begin position="173"/>
        <end position="185"/>
    </location>
</feature>
<dbReference type="EMBL" id="SGPL01000233">
    <property type="protein sequence ID" value="THH15040.1"/>
    <property type="molecule type" value="Genomic_DNA"/>
</dbReference>
<feature type="region of interest" description="Disordered" evidence="1">
    <location>
        <begin position="238"/>
        <end position="297"/>
    </location>
</feature>
<accession>A0A4S4LXG6</accession>
<keyword evidence="3" id="KW-1185">Reference proteome</keyword>
<organism evidence="2 3">
    <name type="scientific">Bondarzewia mesenterica</name>
    <dbReference type="NCBI Taxonomy" id="1095465"/>
    <lineage>
        <taxon>Eukaryota</taxon>
        <taxon>Fungi</taxon>
        <taxon>Dikarya</taxon>
        <taxon>Basidiomycota</taxon>
        <taxon>Agaricomycotina</taxon>
        <taxon>Agaricomycetes</taxon>
        <taxon>Russulales</taxon>
        <taxon>Bondarzewiaceae</taxon>
        <taxon>Bondarzewia</taxon>
    </lineage>
</organism>
<reference evidence="2 3" key="1">
    <citation type="submission" date="2019-02" db="EMBL/GenBank/DDBJ databases">
        <title>Genome sequencing of the rare red list fungi Bondarzewia mesenterica.</title>
        <authorList>
            <person name="Buettner E."/>
            <person name="Kellner H."/>
        </authorList>
    </citation>
    <scope>NUCLEOTIDE SEQUENCE [LARGE SCALE GENOMIC DNA]</scope>
    <source>
        <strain evidence="2 3">DSM 108281</strain>
    </source>
</reference>
<gene>
    <name evidence="2" type="ORF">EW146_g5374</name>
</gene>
<dbReference type="AlphaFoldDB" id="A0A4S4LXG6"/>
<feature type="compositionally biased region" description="Pro residues" evidence="1">
    <location>
        <begin position="238"/>
        <end position="249"/>
    </location>
</feature>
<protein>
    <submittedName>
        <fullName evidence="2">Uncharacterized protein</fullName>
    </submittedName>
</protein>
<feature type="compositionally biased region" description="Low complexity" evidence="1">
    <location>
        <begin position="282"/>
        <end position="297"/>
    </location>
</feature>
<evidence type="ECO:0000256" key="1">
    <source>
        <dbReference type="SAM" id="MobiDB-lite"/>
    </source>
</evidence>
<proteinExistence type="predicted"/>
<sequence length="411" mass="45833">MRRFVRLSLDRFLKRTSPSSNSPIVVKTAVAPVYDDPYYNTVPTQLKHPKSTSVGAVKSSYTFKQRTRLGKLVKTPPQPSNPCLSRPIRKEDIRHLPWTDVQEHGLVDRVTKSNWHDVPVISHPRIPRDVPQDVTADGNFYLDDDGIWDSVSPFKPTRPGSALSRDQLHMSRRTTGVQRSASDPNARTGARHPLKGSERGHFYNSPVDQLPDWPQWGPKPHSYAIAVSPYITMPMPPSTVPRPIRPPLPHHTQGPGPSSQLLSVAVNPTAAPPRFTPLPLDTNSSSDPSAPSPTSTLSSMSVFLSQFPLPPTSIPSNLEKDDLPHFRYALPVKHTVKEVVNKYRQSVHVKVDMIPSPIKVASRDKALQDHTPKDSCHVPARTTGGDTWHEIICAQGQRARLVRARFLKSRH</sequence>
<evidence type="ECO:0000313" key="2">
    <source>
        <dbReference type="EMBL" id="THH15040.1"/>
    </source>
</evidence>
<name>A0A4S4LXG6_9AGAM</name>
<dbReference type="Proteomes" id="UP000310158">
    <property type="component" value="Unassembled WGS sequence"/>
</dbReference>
<comment type="caution">
    <text evidence="2">The sequence shown here is derived from an EMBL/GenBank/DDBJ whole genome shotgun (WGS) entry which is preliminary data.</text>
</comment>
<feature type="region of interest" description="Disordered" evidence="1">
    <location>
        <begin position="155"/>
        <end position="199"/>
    </location>
</feature>